<proteinExistence type="predicted"/>
<evidence type="ECO:0000259" key="6">
    <source>
        <dbReference type="Pfam" id="PF01258"/>
    </source>
</evidence>
<gene>
    <name evidence="7" type="ORF">E3T61_21195</name>
</gene>
<evidence type="ECO:0000256" key="1">
    <source>
        <dbReference type="ARBA" id="ARBA00022723"/>
    </source>
</evidence>
<feature type="coiled-coil region" evidence="5">
    <location>
        <begin position="97"/>
        <end position="124"/>
    </location>
</feature>
<evidence type="ECO:0000313" key="8">
    <source>
        <dbReference type="Proteomes" id="UP000298468"/>
    </source>
</evidence>
<keyword evidence="5" id="KW-0175">Coiled coil</keyword>
<dbReference type="PANTHER" id="PTHR33823">
    <property type="entry name" value="RNA POLYMERASE-BINDING TRANSCRIPTION FACTOR DKSA-RELATED"/>
    <property type="match status" value="1"/>
</dbReference>
<keyword evidence="2" id="KW-0863">Zinc-finger</keyword>
<dbReference type="PROSITE" id="PS51128">
    <property type="entry name" value="ZF_DKSA_2"/>
    <property type="match status" value="1"/>
</dbReference>
<dbReference type="InterPro" id="IPR000962">
    <property type="entry name" value="Znf_DskA_TraR"/>
</dbReference>
<dbReference type="PANTHER" id="PTHR33823:SF4">
    <property type="entry name" value="GENERAL STRESS PROTEIN 16O"/>
    <property type="match status" value="1"/>
</dbReference>
<evidence type="ECO:0000313" key="7">
    <source>
        <dbReference type="EMBL" id="TFD83550.1"/>
    </source>
</evidence>
<keyword evidence="1" id="KW-0479">Metal-binding</keyword>
<keyword evidence="3" id="KW-0862">Zinc</keyword>
<feature type="domain" description="Zinc finger DksA/TraR C4-type" evidence="6">
    <location>
        <begin position="161"/>
        <end position="192"/>
    </location>
</feature>
<evidence type="ECO:0000256" key="2">
    <source>
        <dbReference type="ARBA" id="ARBA00022771"/>
    </source>
</evidence>
<dbReference type="OrthoDB" id="9803742at2"/>
<organism evidence="7 8">
    <name type="scientific">Cryobacterium lactosi</name>
    <dbReference type="NCBI Taxonomy" id="1259202"/>
    <lineage>
        <taxon>Bacteria</taxon>
        <taxon>Bacillati</taxon>
        <taxon>Actinomycetota</taxon>
        <taxon>Actinomycetes</taxon>
        <taxon>Micrococcales</taxon>
        <taxon>Microbacteriaceae</taxon>
        <taxon>Cryobacterium</taxon>
    </lineage>
</organism>
<evidence type="ECO:0000256" key="4">
    <source>
        <dbReference type="PROSITE-ProRule" id="PRU00510"/>
    </source>
</evidence>
<dbReference type="EMBL" id="SOHM01000049">
    <property type="protein sequence ID" value="TFD83550.1"/>
    <property type="molecule type" value="Genomic_DNA"/>
</dbReference>
<dbReference type="Proteomes" id="UP000298468">
    <property type="component" value="Unassembled WGS sequence"/>
</dbReference>
<feature type="zinc finger region" description="dksA C4-type" evidence="4">
    <location>
        <begin position="166"/>
        <end position="190"/>
    </location>
</feature>
<dbReference type="PROSITE" id="PS01102">
    <property type="entry name" value="ZF_DKSA_1"/>
    <property type="match status" value="1"/>
</dbReference>
<dbReference type="GO" id="GO:0008270">
    <property type="term" value="F:zinc ion binding"/>
    <property type="evidence" value="ECO:0007669"/>
    <property type="project" value="UniProtKB-KW"/>
</dbReference>
<name>A0A4R9BGG6_9MICO</name>
<sequence length="196" mass="21189">MVRACLSLARPPDVFIALASCPVSSINRPSACRLTASSAGRDVFSSSFPACALHRTDHLPPGSVRYQERAAVAARLSFNHAEGTIMSTLPSPSPIDVTNNNDELTSFRRQLEEQLREREELVAELHPRAAPHIDLVAWSTTQSALQVVTQINAALLRIEAGTFGTCSRCARPIAKARLKIIPYADTCVPCHADGTS</sequence>
<dbReference type="InterPro" id="IPR020458">
    <property type="entry name" value="Znf_DskA_TraR_CS"/>
</dbReference>
<dbReference type="Pfam" id="PF01258">
    <property type="entry name" value="zf-dskA_traR"/>
    <property type="match status" value="1"/>
</dbReference>
<reference evidence="7 8" key="1">
    <citation type="submission" date="2019-03" db="EMBL/GenBank/DDBJ databases">
        <title>Genomics of glacier-inhabiting Cryobacterium strains.</title>
        <authorList>
            <person name="Liu Q."/>
            <person name="Xin Y.-H."/>
        </authorList>
    </citation>
    <scope>NUCLEOTIDE SEQUENCE [LARGE SCALE GENOMIC DNA]</scope>
    <source>
        <strain evidence="7 8">Sr59</strain>
    </source>
</reference>
<evidence type="ECO:0000256" key="5">
    <source>
        <dbReference type="SAM" id="Coils"/>
    </source>
</evidence>
<evidence type="ECO:0000256" key="3">
    <source>
        <dbReference type="ARBA" id="ARBA00022833"/>
    </source>
</evidence>
<accession>A0A4R9BGG6</accession>
<dbReference type="AlphaFoldDB" id="A0A4R9BGG6"/>
<comment type="caution">
    <text evidence="7">The sequence shown here is derived from an EMBL/GenBank/DDBJ whole genome shotgun (WGS) entry which is preliminary data.</text>
</comment>
<protein>
    <submittedName>
        <fullName evidence="7">TraR/DksA family transcriptional regulator</fullName>
    </submittedName>
</protein>
<keyword evidence="8" id="KW-1185">Reference proteome</keyword>
<dbReference type="Gene3D" id="1.20.120.910">
    <property type="entry name" value="DksA, coiled-coil domain"/>
    <property type="match status" value="1"/>
</dbReference>